<accession>A0ABT5LK00</accession>
<sequence length="137" mass="14998">MVRKKRQAQKLRRGFALSQSIWDRLESEQYIPTYDEVKSLYGPAKTLGAPKEAAVAMDSALSSAGAYTLIQHAWEHGQGYAMGPSFMGYAALSSLTQNGLIRACIETVANDMTREWIEIKAVDIDGQGEGADNNKAI</sequence>
<gene>
    <name evidence="1" type="ORF">PSI23_19690</name>
</gene>
<name>A0ABT5LK00_9GAMM</name>
<organism evidence="1 2">
    <name type="scientific">Xenorhabdus yunnanensis</name>
    <dbReference type="NCBI Taxonomy" id="3025878"/>
    <lineage>
        <taxon>Bacteria</taxon>
        <taxon>Pseudomonadati</taxon>
        <taxon>Pseudomonadota</taxon>
        <taxon>Gammaproteobacteria</taxon>
        <taxon>Enterobacterales</taxon>
        <taxon>Morganellaceae</taxon>
        <taxon>Xenorhabdus</taxon>
    </lineage>
</organism>
<feature type="non-terminal residue" evidence="1">
    <location>
        <position position="137"/>
    </location>
</feature>
<dbReference type="EMBL" id="JAQRFI010000085">
    <property type="protein sequence ID" value="MDC9591443.1"/>
    <property type="molecule type" value="Genomic_DNA"/>
</dbReference>
<keyword evidence="2" id="KW-1185">Reference proteome</keyword>
<comment type="caution">
    <text evidence="1">The sequence shown here is derived from an EMBL/GenBank/DDBJ whole genome shotgun (WGS) entry which is preliminary data.</text>
</comment>
<dbReference type="Proteomes" id="UP001217178">
    <property type="component" value="Unassembled WGS sequence"/>
</dbReference>
<evidence type="ECO:0000313" key="1">
    <source>
        <dbReference type="EMBL" id="MDC9591443.1"/>
    </source>
</evidence>
<reference evidence="1 2" key="1">
    <citation type="submission" date="2023-02" db="EMBL/GenBank/DDBJ databases">
        <title>Entomopathogenic bacteria.</title>
        <authorList>
            <person name="Machado R.A."/>
        </authorList>
    </citation>
    <scope>NUCLEOTIDE SEQUENCE [LARGE SCALE GENOMIC DNA]</scope>
    <source>
        <strain evidence="1 2">XENO-10</strain>
    </source>
</reference>
<protein>
    <submittedName>
        <fullName evidence="1">Uncharacterized protein</fullName>
    </submittedName>
</protein>
<proteinExistence type="predicted"/>
<evidence type="ECO:0000313" key="2">
    <source>
        <dbReference type="Proteomes" id="UP001217178"/>
    </source>
</evidence>